<dbReference type="EMBL" id="WJQU01000001">
    <property type="protein sequence ID" value="KAJ6650168.1"/>
    <property type="molecule type" value="Genomic_DNA"/>
</dbReference>
<gene>
    <name evidence="1" type="ORF">Bhyg_05413</name>
</gene>
<proteinExistence type="predicted"/>
<dbReference type="Proteomes" id="UP001151699">
    <property type="component" value="Chromosome A"/>
</dbReference>
<protein>
    <submittedName>
        <fullName evidence="1">Uncharacterized protein</fullName>
    </submittedName>
</protein>
<comment type="caution">
    <text evidence="1">The sequence shown here is derived from an EMBL/GenBank/DDBJ whole genome shotgun (WGS) entry which is preliminary data.</text>
</comment>
<organism evidence="1 2">
    <name type="scientific">Pseudolycoriella hygida</name>
    <dbReference type="NCBI Taxonomy" id="35572"/>
    <lineage>
        <taxon>Eukaryota</taxon>
        <taxon>Metazoa</taxon>
        <taxon>Ecdysozoa</taxon>
        <taxon>Arthropoda</taxon>
        <taxon>Hexapoda</taxon>
        <taxon>Insecta</taxon>
        <taxon>Pterygota</taxon>
        <taxon>Neoptera</taxon>
        <taxon>Endopterygota</taxon>
        <taxon>Diptera</taxon>
        <taxon>Nematocera</taxon>
        <taxon>Sciaroidea</taxon>
        <taxon>Sciaridae</taxon>
        <taxon>Pseudolycoriella</taxon>
    </lineage>
</organism>
<evidence type="ECO:0000313" key="2">
    <source>
        <dbReference type="Proteomes" id="UP001151699"/>
    </source>
</evidence>
<name>A0A9Q0SA91_9DIPT</name>
<evidence type="ECO:0000313" key="1">
    <source>
        <dbReference type="EMBL" id="KAJ6650168.1"/>
    </source>
</evidence>
<dbReference type="AlphaFoldDB" id="A0A9Q0SA91"/>
<reference evidence="1" key="1">
    <citation type="submission" date="2022-07" db="EMBL/GenBank/DDBJ databases">
        <authorList>
            <person name="Trinca V."/>
            <person name="Uliana J.V.C."/>
            <person name="Torres T.T."/>
            <person name="Ward R.J."/>
            <person name="Monesi N."/>
        </authorList>
    </citation>
    <scope>NUCLEOTIDE SEQUENCE</scope>
    <source>
        <strain evidence="1">HSMRA1968</strain>
        <tissue evidence="1">Whole embryos</tissue>
    </source>
</reference>
<accession>A0A9Q0SA91</accession>
<sequence>MENIPLCESSYLLETKNPTQENSYYQINQEINMASSIAPIAPKKWTESCPEQQQLNRMFAKQIDDSTLPNKIRQSSPAFMAFPAKVFAAHFRKTKVKYGAYASNFFFL</sequence>
<keyword evidence="2" id="KW-1185">Reference proteome</keyword>